<dbReference type="EMBL" id="CM056742">
    <property type="protein sequence ID" value="KAJ8678962.1"/>
    <property type="molecule type" value="Genomic_DNA"/>
</dbReference>
<protein>
    <submittedName>
        <fullName evidence="1">Uncharacterized protein</fullName>
    </submittedName>
</protein>
<organism evidence="1 2">
    <name type="scientific">Eretmocerus hayati</name>
    <dbReference type="NCBI Taxonomy" id="131215"/>
    <lineage>
        <taxon>Eukaryota</taxon>
        <taxon>Metazoa</taxon>
        <taxon>Ecdysozoa</taxon>
        <taxon>Arthropoda</taxon>
        <taxon>Hexapoda</taxon>
        <taxon>Insecta</taxon>
        <taxon>Pterygota</taxon>
        <taxon>Neoptera</taxon>
        <taxon>Endopterygota</taxon>
        <taxon>Hymenoptera</taxon>
        <taxon>Apocrita</taxon>
        <taxon>Proctotrupomorpha</taxon>
        <taxon>Chalcidoidea</taxon>
        <taxon>Aphelinidae</taxon>
        <taxon>Aphelininae</taxon>
        <taxon>Eretmocerus</taxon>
    </lineage>
</organism>
<accession>A0ACC2P6C7</accession>
<name>A0ACC2P6C7_9HYME</name>
<evidence type="ECO:0000313" key="1">
    <source>
        <dbReference type="EMBL" id="KAJ8678962.1"/>
    </source>
</evidence>
<comment type="caution">
    <text evidence="1">The sequence shown here is derived from an EMBL/GenBank/DDBJ whole genome shotgun (WGS) entry which is preliminary data.</text>
</comment>
<dbReference type="Proteomes" id="UP001239111">
    <property type="component" value="Chromosome 2"/>
</dbReference>
<keyword evidence="2" id="KW-1185">Reference proteome</keyword>
<reference evidence="1" key="1">
    <citation type="submission" date="2023-04" db="EMBL/GenBank/DDBJ databases">
        <title>A chromosome-level genome assembly of the parasitoid wasp Eretmocerus hayati.</title>
        <authorList>
            <person name="Zhong Y."/>
            <person name="Liu S."/>
            <person name="Liu Y."/>
        </authorList>
    </citation>
    <scope>NUCLEOTIDE SEQUENCE</scope>
    <source>
        <strain evidence="1">ZJU_SS_LIU_2023</strain>
    </source>
</reference>
<gene>
    <name evidence="1" type="ORF">QAD02_014749</name>
</gene>
<proteinExistence type="predicted"/>
<sequence>MNISEENDYYMKDRCARKTALYRKFIVTFTSIQISTGLAMRRFRVFVLLVLGLSSHLTSFGNTQELQSLWRSLNNGLEIPMIGFGAHFRTPVNEEELLLRALKTGYRLFDTAWVYPKSEEHLGNALKKWFEEGGNRDDLVITTKLPLSGLRAGDVEIYLNDSLKNLGLDYIDMYLIHGPIGMHRLDNLKSHVYANGTGDFDFTTDHLSVWRAMEDQVKAGRVRSIGLSTFNASQILRIWNQAEIKPSNLQIEGNLYIQQKELRTLCNELGIVVTAFFPIGSNVTNLPAPMDNSVVQKIAEKYGKTPTQILLNYSIHLGFVPIPNTKNPDRMRENLDIFDFELDYDDFEELSALDQYGKYRKFDFEGLFKGSSKHPEYPFADRRSLYT</sequence>
<evidence type="ECO:0000313" key="2">
    <source>
        <dbReference type="Proteomes" id="UP001239111"/>
    </source>
</evidence>